<evidence type="ECO:0000256" key="1">
    <source>
        <dbReference type="SAM" id="MobiDB-lite"/>
    </source>
</evidence>
<accession>A0A165CNT5</accession>
<name>A0A165CNT5_9BASI</name>
<feature type="compositionally biased region" description="Low complexity" evidence="1">
    <location>
        <begin position="25"/>
        <end position="38"/>
    </location>
</feature>
<dbReference type="Pfam" id="PF24016">
    <property type="entry name" value="DUF7330"/>
    <property type="match status" value="1"/>
</dbReference>
<evidence type="ECO:0000313" key="3">
    <source>
        <dbReference type="EMBL" id="KZT51115.1"/>
    </source>
</evidence>
<dbReference type="STRING" id="1353952.A0A165CNT5"/>
<sequence length="292" mass="31471">MIVTDENKHRPGDPTPRIAEPPGPSGSTSTSGASAAGADELEPPPYSPAPDPRVDLLEGEDSASPYRSQVVSPFPTSPRSAPHFPSRIPPELPRQNRLRVFRDNSGIRDTYVIDPTLPAPPGSHDKALSLYSQNGSIEGTVYLTQSPGRTAKSRVELEGLSMNGSVKFSIAECPQDMRLSILVESRNGSVALFLPSSFRGPLTIKHENGGAHITPALRSRTRTLDETHSEHRCWVGEWGEDDDPNWVADECVVGSHNGSVKVGYWSAEEAGTQQIPKGVFEKVFGSLAAGQK</sequence>
<feature type="compositionally biased region" description="Basic and acidic residues" evidence="1">
    <location>
        <begin position="1"/>
        <end position="12"/>
    </location>
</feature>
<organism evidence="3 4">
    <name type="scientific">Calocera cornea HHB12733</name>
    <dbReference type="NCBI Taxonomy" id="1353952"/>
    <lineage>
        <taxon>Eukaryota</taxon>
        <taxon>Fungi</taxon>
        <taxon>Dikarya</taxon>
        <taxon>Basidiomycota</taxon>
        <taxon>Agaricomycotina</taxon>
        <taxon>Dacrymycetes</taxon>
        <taxon>Dacrymycetales</taxon>
        <taxon>Dacrymycetaceae</taxon>
        <taxon>Calocera</taxon>
    </lineage>
</organism>
<keyword evidence="4" id="KW-1185">Reference proteome</keyword>
<dbReference type="InterPro" id="IPR055754">
    <property type="entry name" value="DUF7330"/>
</dbReference>
<dbReference type="AlphaFoldDB" id="A0A165CNT5"/>
<feature type="domain" description="DUF7330" evidence="2">
    <location>
        <begin position="96"/>
        <end position="264"/>
    </location>
</feature>
<evidence type="ECO:0000259" key="2">
    <source>
        <dbReference type="Pfam" id="PF24016"/>
    </source>
</evidence>
<protein>
    <recommendedName>
        <fullName evidence="2">DUF7330 domain-containing protein</fullName>
    </recommendedName>
</protein>
<dbReference type="OrthoDB" id="5289249at2759"/>
<evidence type="ECO:0000313" key="4">
    <source>
        <dbReference type="Proteomes" id="UP000076842"/>
    </source>
</evidence>
<gene>
    <name evidence="3" type="ORF">CALCODRAFT_503931</name>
</gene>
<proteinExistence type="predicted"/>
<dbReference type="InParanoid" id="A0A165CNT5"/>
<dbReference type="EMBL" id="KV424125">
    <property type="protein sequence ID" value="KZT51115.1"/>
    <property type="molecule type" value="Genomic_DNA"/>
</dbReference>
<feature type="region of interest" description="Disordered" evidence="1">
    <location>
        <begin position="1"/>
        <end position="91"/>
    </location>
</feature>
<dbReference type="Proteomes" id="UP000076842">
    <property type="component" value="Unassembled WGS sequence"/>
</dbReference>
<reference evidence="3 4" key="1">
    <citation type="journal article" date="2016" name="Mol. Biol. Evol.">
        <title>Comparative Genomics of Early-Diverging Mushroom-Forming Fungi Provides Insights into the Origins of Lignocellulose Decay Capabilities.</title>
        <authorList>
            <person name="Nagy L.G."/>
            <person name="Riley R."/>
            <person name="Tritt A."/>
            <person name="Adam C."/>
            <person name="Daum C."/>
            <person name="Floudas D."/>
            <person name="Sun H."/>
            <person name="Yadav J.S."/>
            <person name="Pangilinan J."/>
            <person name="Larsson K.H."/>
            <person name="Matsuura K."/>
            <person name="Barry K."/>
            <person name="Labutti K."/>
            <person name="Kuo R."/>
            <person name="Ohm R.A."/>
            <person name="Bhattacharya S.S."/>
            <person name="Shirouzu T."/>
            <person name="Yoshinaga Y."/>
            <person name="Martin F.M."/>
            <person name="Grigoriev I.V."/>
            <person name="Hibbett D.S."/>
        </authorList>
    </citation>
    <scope>NUCLEOTIDE SEQUENCE [LARGE SCALE GENOMIC DNA]</scope>
    <source>
        <strain evidence="3 4">HHB12733</strain>
    </source>
</reference>